<comment type="caution">
    <text evidence="2">The sequence shown here is derived from an EMBL/GenBank/DDBJ whole genome shotgun (WGS) entry which is preliminary data.</text>
</comment>
<gene>
    <name evidence="2" type="ORF">H4281_33285</name>
</gene>
<organism evidence="2 3">
    <name type="scientific">Amycolatopsis dendrobii</name>
    <dbReference type="NCBI Taxonomy" id="2760662"/>
    <lineage>
        <taxon>Bacteria</taxon>
        <taxon>Bacillati</taxon>
        <taxon>Actinomycetota</taxon>
        <taxon>Actinomycetes</taxon>
        <taxon>Pseudonocardiales</taxon>
        <taxon>Pseudonocardiaceae</taxon>
        <taxon>Amycolatopsis</taxon>
    </lineage>
</organism>
<proteinExistence type="predicted"/>
<evidence type="ECO:0000313" key="2">
    <source>
        <dbReference type="EMBL" id="MBB1158047.1"/>
    </source>
</evidence>
<reference evidence="2 3" key="1">
    <citation type="submission" date="2020-08" db="EMBL/GenBank/DDBJ databases">
        <title>Amycolatopsis sp. nov. DR6-1 isolated from Dendrobium heterocarpum.</title>
        <authorList>
            <person name="Tedsree N."/>
            <person name="Kuncharoen N."/>
            <person name="Likhitwitayawuid K."/>
            <person name="Tanasupawat S."/>
        </authorList>
    </citation>
    <scope>NUCLEOTIDE SEQUENCE [LARGE SCALE GENOMIC DNA]</scope>
    <source>
        <strain evidence="2 3">DR6-1</strain>
    </source>
</reference>
<evidence type="ECO:0000256" key="1">
    <source>
        <dbReference type="SAM" id="MobiDB-lite"/>
    </source>
</evidence>
<dbReference type="EMBL" id="JACGZW010000012">
    <property type="protein sequence ID" value="MBB1158047.1"/>
    <property type="molecule type" value="Genomic_DNA"/>
</dbReference>
<name>A0A7W3W479_9PSEU</name>
<dbReference type="Proteomes" id="UP000526734">
    <property type="component" value="Unassembled WGS sequence"/>
</dbReference>
<evidence type="ECO:0000313" key="3">
    <source>
        <dbReference type="Proteomes" id="UP000526734"/>
    </source>
</evidence>
<feature type="compositionally biased region" description="Low complexity" evidence="1">
    <location>
        <begin position="249"/>
        <end position="264"/>
    </location>
</feature>
<keyword evidence="3" id="KW-1185">Reference proteome</keyword>
<feature type="region of interest" description="Disordered" evidence="1">
    <location>
        <begin position="249"/>
        <end position="271"/>
    </location>
</feature>
<accession>A0A7W3W479</accession>
<sequence>MTRSVRQTGYDKREWRADRRRGRRDGRLRTPAYNDVLAMVADDGAITAPYPQYLQSVALDEMAAELAQYVRQNKPRFEELGALRRRYADTKLGLERATDGVVSAEVPLTPEELLPRSRIEAQPGQDTVLRSRREAARARRIAAARGGEAAMQHELDELGGRIAAGEQAARSDFALAQTRAKQAGARGAMRVATYWEHLVLAHAEGAYLAPLIRYTSQVLPSWVFEDPSGPPESLGRRYELLHVVERLRPAAPEPESAPDAGAEPENYEQPA</sequence>
<feature type="region of interest" description="Disordered" evidence="1">
    <location>
        <begin position="1"/>
        <end position="22"/>
    </location>
</feature>
<protein>
    <submittedName>
        <fullName evidence="2">Uncharacterized protein</fullName>
    </submittedName>
</protein>
<dbReference type="RefSeq" id="WP_182894816.1">
    <property type="nucleotide sequence ID" value="NZ_JACGZW010000012.1"/>
</dbReference>
<dbReference type="AlphaFoldDB" id="A0A7W3W479"/>